<protein>
    <submittedName>
        <fullName evidence="1">Uncharacterized protein</fullName>
    </submittedName>
</protein>
<organism evidence="1 2">
    <name type="scientific">Senna tora</name>
    <dbReference type="NCBI Taxonomy" id="362788"/>
    <lineage>
        <taxon>Eukaryota</taxon>
        <taxon>Viridiplantae</taxon>
        <taxon>Streptophyta</taxon>
        <taxon>Embryophyta</taxon>
        <taxon>Tracheophyta</taxon>
        <taxon>Spermatophyta</taxon>
        <taxon>Magnoliopsida</taxon>
        <taxon>eudicotyledons</taxon>
        <taxon>Gunneridae</taxon>
        <taxon>Pentapetalae</taxon>
        <taxon>rosids</taxon>
        <taxon>fabids</taxon>
        <taxon>Fabales</taxon>
        <taxon>Fabaceae</taxon>
        <taxon>Caesalpinioideae</taxon>
        <taxon>Cassia clade</taxon>
        <taxon>Senna</taxon>
    </lineage>
</organism>
<accession>A0A834SRL9</accession>
<dbReference type="Proteomes" id="UP000634136">
    <property type="component" value="Unassembled WGS sequence"/>
</dbReference>
<evidence type="ECO:0000313" key="2">
    <source>
        <dbReference type="Proteomes" id="UP000634136"/>
    </source>
</evidence>
<reference evidence="1" key="1">
    <citation type="submission" date="2020-09" db="EMBL/GenBank/DDBJ databases">
        <title>Genome-Enabled Discovery of Anthraquinone Biosynthesis in Senna tora.</title>
        <authorList>
            <person name="Kang S.-H."/>
            <person name="Pandey R.P."/>
            <person name="Lee C.-M."/>
            <person name="Sim J.-S."/>
            <person name="Jeong J.-T."/>
            <person name="Choi B.-S."/>
            <person name="Jung M."/>
            <person name="Ginzburg D."/>
            <person name="Zhao K."/>
            <person name="Won S.Y."/>
            <person name="Oh T.-J."/>
            <person name="Yu Y."/>
            <person name="Kim N.-H."/>
            <person name="Lee O.R."/>
            <person name="Lee T.-H."/>
            <person name="Bashyal P."/>
            <person name="Kim T.-S."/>
            <person name="Lee W.-H."/>
            <person name="Kawkins C."/>
            <person name="Kim C.-K."/>
            <person name="Kim J.S."/>
            <person name="Ahn B.O."/>
            <person name="Rhee S.Y."/>
            <person name="Sohng J.K."/>
        </authorList>
    </citation>
    <scope>NUCLEOTIDE SEQUENCE</scope>
    <source>
        <tissue evidence="1">Leaf</tissue>
    </source>
</reference>
<evidence type="ECO:0000313" key="1">
    <source>
        <dbReference type="EMBL" id="KAF7802109.1"/>
    </source>
</evidence>
<keyword evidence="2" id="KW-1185">Reference proteome</keyword>
<gene>
    <name evidence="1" type="ORF">G2W53_041220</name>
</gene>
<dbReference type="AlphaFoldDB" id="A0A834SRL9"/>
<proteinExistence type="predicted"/>
<name>A0A834SRL9_9FABA</name>
<comment type="caution">
    <text evidence="1">The sequence shown here is derived from an EMBL/GenBank/DDBJ whole genome shotgun (WGS) entry which is preliminary data.</text>
</comment>
<dbReference type="EMBL" id="JAAIUW010000013">
    <property type="protein sequence ID" value="KAF7802109.1"/>
    <property type="molecule type" value="Genomic_DNA"/>
</dbReference>
<sequence>MATWQKIKALAHKLGESPCHMSLIAQTPPKEVTHRQDT</sequence>